<evidence type="ECO:0000313" key="4">
    <source>
        <dbReference type="Proteomes" id="UP000254785"/>
    </source>
</evidence>
<evidence type="ECO:0000313" key="3">
    <source>
        <dbReference type="EMBL" id="STJ78131.1"/>
    </source>
</evidence>
<proteinExistence type="predicted"/>
<reference evidence="3 4" key="1">
    <citation type="submission" date="2018-06" db="EMBL/GenBank/DDBJ databases">
        <authorList>
            <consortium name="Pathogen Informatics"/>
            <person name="Doyle S."/>
        </authorList>
    </citation>
    <scope>NUCLEOTIDE SEQUENCE [LARGE SCALE GENOMIC DNA]</scope>
    <source>
        <strain evidence="3 4">NCTC9117</strain>
    </source>
</reference>
<dbReference type="InterPro" id="IPR017850">
    <property type="entry name" value="Alkaline_phosphatase_core_sf"/>
</dbReference>
<dbReference type="EMBL" id="UGDC01000003">
    <property type="protein sequence ID" value="STJ78131.1"/>
    <property type="molecule type" value="Genomic_DNA"/>
</dbReference>
<dbReference type="Pfam" id="PF01168">
    <property type="entry name" value="Ala_racemase_N"/>
    <property type="match status" value="1"/>
</dbReference>
<dbReference type="InterPro" id="IPR048449">
    <property type="entry name" value="YhfX-like_C"/>
</dbReference>
<dbReference type="InterPro" id="IPR001608">
    <property type="entry name" value="Ala_racemase_N"/>
</dbReference>
<gene>
    <name evidence="3" type="primary">yhfW_1</name>
    <name evidence="3" type="ORF">NCTC9117_00651</name>
</gene>
<feature type="domain" description="Alanine racemase N-terminal" evidence="1">
    <location>
        <begin position="33"/>
        <end position="260"/>
    </location>
</feature>
<dbReference type="Proteomes" id="UP000254785">
    <property type="component" value="Unassembled WGS sequence"/>
</dbReference>
<evidence type="ECO:0000259" key="2">
    <source>
        <dbReference type="Pfam" id="PF21279"/>
    </source>
</evidence>
<evidence type="ECO:0000259" key="1">
    <source>
        <dbReference type="Pfam" id="PF01168"/>
    </source>
</evidence>
<sequence length="423" mass="46277">MFVEALKRQNPALISAALSLWQQGKIAPDSWVIDVDQILENGKRLIETARLYGIELYLMTKQFGRNPWLAEKLLALGYSGIVAVDYKEARVMRRAGLPVAHQGHLVQIPCHQVADAVEQGTDVITVFTLDKAREVSAAAVKAGRIQSVLLKVYSDDDFLYPGQESGFALKVLPEIVAEIQNLPGLHLAGLTHFPCLLWDEAVGKVLPTPNLHTLIQARDQLAKSGIALEQLNAPSATSCTSLPLLAQYGVTHAEPGHALTALFRQTSRAISLNGIAMLWLSEISHHFRGDSYCYGGGYYRRGHAQHALVFTPENQKITETNLKTVDDSSIDYTLPLAGEYPVSSAVVLCFRTQILSPVAMWCWCPVFTVANQKSSVVMTVLETLWGVMARFVVLVIDSFGVGAMKDVTLVRPQDAGANTLVTS</sequence>
<dbReference type="AlphaFoldDB" id="A0A376Y189"/>
<protein>
    <submittedName>
        <fullName evidence="3">Alanine racemase like protein</fullName>
    </submittedName>
</protein>
<dbReference type="InterPro" id="IPR029066">
    <property type="entry name" value="PLP-binding_barrel"/>
</dbReference>
<accession>A0A376Y189</accession>
<name>A0A376Y189_ECOLX</name>
<dbReference type="Gene3D" id="2.40.37.30">
    <property type="match status" value="2"/>
</dbReference>
<feature type="domain" description="YhfX-like C-terminal" evidence="2">
    <location>
        <begin position="278"/>
        <end position="355"/>
    </location>
</feature>
<dbReference type="SUPFAM" id="SSF51419">
    <property type="entry name" value="PLP-binding barrel"/>
    <property type="match status" value="1"/>
</dbReference>
<dbReference type="Gene3D" id="3.40.720.10">
    <property type="entry name" value="Alkaline Phosphatase, subunit A"/>
    <property type="match status" value="1"/>
</dbReference>
<dbReference type="Pfam" id="PF21279">
    <property type="entry name" value="YhfX-like_C"/>
    <property type="match status" value="1"/>
</dbReference>
<organism evidence="3 4">
    <name type="scientific">Escherichia coli</name>
    <dbReference type="NCBI Taxonomy" id="562"/>
    <lineage>
        <taxon>Bacteria</taxon>
        <taxon>Pseudomonadati</taxon>
        <taxon>Pseudomonadota</taxon>
        <taxon>Gammaproteobacteria</taxon>
        <taxon>Enterobacterales</taxon>
        <taxon>Enterobacteriaceae</taxon>
        <taxon>Escherichia</taxon>
    </lineage>
</organism>
<dbReference type="CDD" id="cd06811">
    <property type="entry name" value="PLPDE_III_yhfX_like"/>
    <property type="match status" value="1"/>
</dbReference>